<evidence type="ECO:0000256" key="1">
    <source>
        <dbReference type="ARBA" id="ARBA00004123"/>
    </source>
</evidence>
<dbReference type="PANTHER" id="PTHR12396">
    <property type="entry name" value="METHYL-CPG BINDING PROTEIN, MBD"/>
    <property type="match status" value="1"/>
</dbReference>
<dbReference type="AlphaFoldDB" id="A0A3S3PLZ1"/>
<keyword evidence="5" id="KW-0539">Nucleus</keyword>
<dbReference type="Pfam" id="PF14048">
    <property type="entry name" value="MBD_C"/>
    <property type="match status" value="1"/>
</dbReference>
<organism evidence="7 8">
    <name type="scientific">Dinothrombium tinctorium</name>
    <dbReference type="NCBI Taxonomy" id="1965070"/>
    <lineage>
        <taxon>Eukaryota</taxon>
        <taxon>Metazoa</taxon>
        <taxon>Ecdysozoa</taxon>
        <taxon>Arthropoda</taxon>
        <taxon>Chelicerata</taxon>
        <taxon>Arachnida</taxon>
        <taxon>Acari</taxon>
        <taxon>Acariformes</taxon>
        <taxon>Trombidiformes</taxon>
        <taxon>Prostigmata</taxon>
        <taxon>Anystina</taxon>
        <taxon>Parasitengona</taxon>
        <taxon>Trombidioidea</taxon>
        <taxon>Trombidiidae</taxon>
        <taxon>Dinothrombium</taxon>
    </lineage>
</organism>
<sequence>MEARRSDAKVGPIVGQNRSVLHQARLAPFCRSLISLSLSPSGRRFKTKPQLARYLGDSVDLTTFDYRTGKINSNLLRKGKRQKGMYDYSRGIRSDFSLIPPIRQTASIFKQPVTVIKTQKDSKVRHDLKHGPHEKPKQLFWEKRLENLRAVNVDQEEYENFELPKNMKAVGPNVVEETALRSISTALHLHAQPITGQTAPKSNLEKNFGVYINPDQPLVESIVITDDDIKKQEEIVLQARKRLEETLNEISLNC</sequence>
<dbReference type="GO" id="GO:0006346">
    <property type="term" value="P:DNA methylation-dependent constitutive heterochromatin formation"/>
    <property type="evidence" value="ECO:0007669"/>
    <property type="project" value="TreeGrafter"/>
</dbReference>
<name>A0A3S3PLZ1_9ACAR</name>
<dbReference type="Proteomes" id="UP000285301">
    <property type="component" value="Unassembled WGS sequence"/>
</dbReference>
<evidence type="ECO:0000259" key="6">
    <source>
        <dbReference type="SMART" id="SM00391"/>
    </source>
</evidence>
<dbReference type="InterPro" id="IPR025884">
    <property type="entry name" value="MeCpG-bd_2/3_C_dom"/>
</dbReference>
<proteinExistence type="predicted"/>
<dbReference type="GO" id="GO:0008327">
    <property type="term" value="F:methyl-CpG binding"/>
    <property type="evidence" value="ECO:0007669"/>
    <property type="project" value="TreeGrafter"/>
</dbReference>
<dbReference type="InterPro" id="IPR016177">
    <property type="entry name" value="DNA-bd_dom_sf"/>
</dbReference>
<keyword evidence="2" id="KW-0805">Transcription regulation</keyword>
<keyword evidence="3" id="KW-0238">DNA-binding</keyword>
<feature type="domain" description="MBD" evidence="6">
    <location>
        <begin position="18"/>
        <end position="78"/>
    </location>
</feature>
<keyword evidence="4" id="KW-0804">Transcription</keyword>
<protein>
    <submittedName>
        <fullName evidence="7">Methyl-CpG-binding domain protein 2-like protein</fullName>
    </submittedName>
</protein>
<evidence type="ECO:0000256" key="4">
    <source>
        <dbReference type="ARBA" id="ARBA00023163"/>
    </source>
</evidence>
<dbReference type="STRING" id="1965070.A0A3S3PLZ1"/>
<evidence type="ECO:0000313" key="7">
    <source>
        <dbReference type="EMBL" id="RWS15346.1"/>
    </source>
</evidence>
<accession>A0A3S3PLZ1</accession>
<comment type="subcellular location">
    <subcellularLocation>
        <location evidence="1">Nucleus</location>
    </subcellularLocation>
</comment>
<keyword evidence="8" id="KW-1185">Reference proteome</keyword>
<dbReference type="SUPFAM" id="SSF54171">
    <property type="entry name" value="DNA-binding domain"/>
    <property type="match status" value="1"/>
</dbReference>
<dbReference type="OrthoDB" id="10072024at2759"/>
<gene>
    <name evidence="7" type="ORF">B4U79_10591</name>
</gene>
<evidence type="ECO:0000313" key="8">
    <source>
        <dbReference type="Proteomes" id="UP000285301"/>
    </source>
</evidence>
<evidence type="ECO:0000256" key="3">
    <source>
        <dbReference type="ARBA" id="ARBA00023125"/>
    </source>
</evidence>
<dbReference type="InterPro" id="IPR001739">
    <property type="entry name" value="Methyl_CpG_DNA-bd"/>
</dbReference>
<evidence type="ECO:0000256" key="2">
    <source>
        <dbReference type="ARBA" id="ARBA00023015"/>
    </source>
</evidence>
<dbReference type="Gene3D" id="3.30.890.10">
    <property type="entry name" value="Methyl-cpg-binding Protein 2, Chain A"/>
    <property type="match status" value="1"/>
</dbReference>
<comment type="caution">
    <text evidence="7">The sequence shown here is derived from an EMBL/GenBank/DDBJ whole genome shotgun (WGS) entry which is preliminary data.</text>
</comment>
<dbReference type="SMART" id="SM00391">
    <property type="entry name" value="MBD"/>
    <property type="match status" value="1"/>
</dbReference>
<reference evidence="7 8" key="1">
    <citation type="journal article" date="2018" name="Gigascience">
        <title>Genomes of trombidid mites reveal novel predicted allergens and laterally-transferred genes associated with secondary metabolism.</title>
        <authorList>
            <person name="Dong X."/>
            <person name="Chaisiri K."/>
            <person name="Xia D."/>
            <person name="Armstrong S.D."/>
            <person name="Fang Y."/>
            <person name="Donnelly M.J."/>
            <person name="Kadowaki T."/>
            <person name="McGarry J.W."/>
            <person name="Darby A.C."/>
            <person name="Makepeace B.L."/>
        </authorList>
    </citation>
    <scope>NUCLEOTIDE SEQUENCE [LARGE SCALE GENOMIC DNA]</scope>
    <source>
        <strain evidence="7">UoL-WK</strain>
    </source>
</reference>
<dbReference type="PANTHER" id="PTHR12396:SF0">
    <property type="entry name" value="METHYL-CPG BINDING DOMAIN PROTEIN-LIKE, ISOFORM C"/>
    <property type="match status" value="1"/>
</dbReference>
<dbReference type="Pfam" id="PF16564">
    <property type="entry name" value="MBDa"/>
    <property type="match status" value="1"/>
</dbReference>
<dbReference type="InterPro" id="IPR032343">
    <property type="entry name" value="MBD2/MBD3_p55-bd"/>
</dbReference>
<dbReference type="GO" id="GO:0000122">
    <property type="term" value="P:negative regulation of transcription by RNA polymerase II"/>
    <property type="evidence" value="ECO:0007669"/>
    <property type="project" value="TreeGrafter"/>
</dbReference>
<evidence type="ECO:0000256" key="5">
    <source>
        <dbReference type="ARBA" id="ARBA00023242"/>
    </source>
</evidence>
<dbReference type="GO" id="GO:0005654">
    <property type="term" value="C:nucleoplasm"/>
    <property type="evidence" value="ECO:0007669"/>
    <property type="project" value="UniProtKB-ARBA"/>
</dbReference>
<dbReference type="EMBL" id="NCKU01000486">
    <property type="protein sequence ID" value="RWS15346.1"/>
    <property type="molecule type" value="Genomic_DNA"/>
</dbReference>